<dbReference type="PRINTS" id="PR01301">
    <property type="entry name" value="RGSPROTEIN"/>
</dbReference>
<feature type="region of interest" description="Disordered" evidence="1">
    <location>
        <begin position="815"/>
        <end position="856"/>
    </location>
</feature>
<feature type="region of interest" description="Disordered" evidence="1">
    <location>
        <begin position="499"/>
        <end position="521"/>
    </location>
</feature>
<dbReference type="AlphaFoldDB" id="A0AAD5SGR1"/>
<dbReference type="SUPFAM" id="SSF48097">
    <property type="entry name" value="Regulator of G-protein signaling, RGS"/>
    <property type="match status" value="1"/>
</dbReference>
<dbReference type="Proteomes" id="UP001212841">
    <property type="component" value="Unassembled WGS sequence"/>
</dbReference>
<dbReference type="Pfam" id="PF00615">
    <property type="entry name" value="RGS"/>
    <property type="match status" value="1"/>
</dbReference>
<dbReference type="InterPro" id="IPR044926">
    <property type="entry name" value="RGS_subdomain_2"/>
</dbReference>
<feature type="compositionally biased region" description="Polar residues" evidence="1">
    <location>
        <begin position="822"/>
        <end position="834"/>
    </location>
</feature>
<feature type="region of interest" description="Disordered" evidence="1">
    <location>
        <begin position="920"/>
        <end position="962"/>
    </location>
</feature>
<feature type="compositionally biased region" description="Low complexity" evidence="1">
    <location>
        <begin position="839"/>
        <end position="853"/>
    </location>
</feature>
<sequence length="1021" mass="113030">MLDLDTAAPPPSPDRILRVARVIKKSEKRASVHVSQFYRVNVSVPGGEIFRVTVDRDRTVDYLAKQIEAEYAFKYLLDEGIKKEGNGKKKRPLSITQVYDSGMLALKFEEKVGECLAFDDTVFVIDTSDDTENKRSSQILTTFGDDIPTGSLTENGTASYLENLPTPAADVPTEPQPIPSTPPPSVSFGAITEVPAEQPAPMRPRNYSLIPNPTLDDRLQATLHNKMSMRFFIDFCISEYTIENILFWLDVEIFQTCPLSLKAAYARYIYLIYVAVEAPLQVNLSSEVRKDVPWPLPADMRGDEVDVTMFDESQQQAYAMMKGHSFVRYEKSTVYNAYVEARRSDRPKYTANRIAGAYAQYFEIDTERLTSLSNLLSDPKSPQSESFLRSLSEGAKLEVDSALFRESLLTMIISQKFPKHLAAVVEGYFSDSNRVSWAQKQRKMQKEKKLSKFFGARVTPEQIQRQVMTSPRVSVTDFESLLGSSELLGVKKILSESEEEGDTSQVFGDDDGSNANQRRKKKEKLETFFGDKLPSQHKKVQQIVVPTFIDTASLEIEEPVVEATKPAVESSTSSLDDGEVLETNNDLGAEERRILQRRVKKIAAQLGEALDERTVSQAVTNKARGAVGSAIPRGPSLGSQDLMKAEDEEGALNRKNAIRHSKIFTAAELDRVRGSIGEGGTLPRTFSDSSLASHATQSTIDEPDVDSRLSHKRRLDKLSHMMGERINRDHLDQAAAGGRAPTNAQRRPLTAEERKAFQKKAAKLERMLGQVPATEDLIAAPPPVVRARRSIASLRAMVGQTKDVVDLIEKLTSLTEEGPPGASSQAARPSNRESILTPDSASDTSSSISSIDTQTKESRLRRLNKLRKFFGDQISVTQILEQQLLVDLEREIEEDVEDQNELYALKTEVEVIRMALKERDRELSTELSQSQELREEEGGGEGTPQPVRSRVPSSKSYATSSGGAYSVELPQLDFGDMSLGRGFIDNGKAKLPRGAATKETFESAGGTAVVGGGVKGTKTET</sequence>
<dbReference type="Gene3D" id="1.10.167.10">
    <property type="entry name" value="Regulator of G-protein Signalling 4, domain 2"/>
    <property type="match status" value="1"/>
</dbReference>
<protein>
    <submittedName>
        <fullName evidence="3">Regulator of G-protein signaling 14</fullName>
    </submittedName>
</protein>
<dbReference type="InterPro" id="IPR016137">
    <property type="entry name" value="RGS"/>
</dbReference>
<organism evidence="3 4">
    <name type="scientific">Rhizophlyctis rosea</name>
    <dbReference type="NCBI Taxonomy" id="64517"/>
    <lineage>
        <taxon>Eukaryota</taxon>
        <taxon>Fungi</taxon>
        <taxon>Fungi incertae sedis</taxon>
        <taxon>Chytridiomycota</taxon>
        <taxon>Chytridiomycota incertae sedis</taxon>
        <taxon>Chytridiomycetes</taxon>
        <taxon>Rhizophlyctidales</taxon>
        <taxon>Rhizophlyctidaceae</taxon>
        <taxon>Rhizophlyctis</taxon>
    </lineage>
</organism>
<feature type="compositionally biased region" description="Polar residues" evidence="1">
    <location>
        <begin position="684"/>
        <end position="700"/>
    </location>
</feature>
<comment type="caution">
    <text evidence="3">The sequence shown here is derived from an EMBL/GenBank/DDBJ whole genome shotgun (WGS) entry which is preliminary data.</text>
</comment>
<feature type="region of interest" description="Disordered" evidence="1">
    <location>
        <begin position="680"/>
        <end position="710"/>
    </location>
</feature>
<feature type="region of interest" description="Disordered" evidence="1">
    <location>
        <begin position="732"/>
        <end position="752"/>
    </location>
</feature>
<evidence type="ECO:0000256" key="1">
    <source>
        <dbReference type="SAM" id="MobiDB-lite"/>
    </source>
</evidence>
<name>A0AAD5SGR1_9FUNG</name>
<dbReference type="PANTHER" id="PTHR10845">
    <property type="entry name" value="REGULATOR OF G PROTEIN SIGNALING"/>
    <property type="match status" value="1"/>
</dbReference>
<dbReference type="PROSITE" id="PS50132">
    <property type="entry name" value="RGS"/>
    <property type="match status" value="1"/>
</dbReference>
<evidence type="ECO:0000313" key="3">
    <source>
        <dbReference type="EMBL" id="KAJ3054332.1"/>
    </source>
</evidence>
<dbReference type="PANTHER" id="PTHR10845:SF192">
    <property type="entry name" value="DOUBLE HIT, ISOFORM B"/>
    <property type="match status" value="1"/>
</dbReference>
<dbReference type="InterPro" id="IPR036305">
    <property type="entry name" value="RGS_sf"/>
</dbReference>
<dbReference type="SMART" id="SM00315">
    <property type="entry name" value="RGS"/>
    <property type="match status" value="1"/>
</dbReference>
<gene>
    <name evidence="3" type="primary">RGS14</name>
    <name evidence="3" type="ORF">HK097_002055</name>
</gene>
<feature type="compositionally biased region" description="Acidic residues" evidence="1">
    <location>
        <begin position="499"/>
        <end position="512"/>
    </location>
</feature>
<reference evidence="3" key="1">
    <citation type="submission" date="2020-05" db="EMBL/GenBank/DDBJ databases">
        <title>Phylogenomic resolution of chytrid fungi.</title>
        <authorList>
            <person name="Stajich J.E."/>
            <person name="Amses K."/>
            <person name="Simmons R."/>
            <person name="Seto K."/>
            <person name="Myers J."/>
            <person name="Bonds A."/>
            <person name="Quandt C.A."/>
            <person name="Barry K."/>
            <person name="Liu P."/>
            <person name="Grigoriev I."/>
            <person name="Longcore J.E."/>
            <person name="James T.Y."/>
        </authorList>
    </citation>
    <scope>NUCLEOTIDE SEQUENCE</scope>
    <source>
        <strain evidence="3">JEL0318</strain>
    </source>
</reference>
<evidence type="ECO:0000259" key="2">
    <source>
        <dbReference type="PROSITE" id="PS50132"/>
    </source>
</evidence>
<dbReference type="EMBL" id="JADGJD010000143">
    <property type="protein sequence ID" value="KAJ3054332.1"/>
    <property type="molecule type" value="Genomic_DNA"/>
</dbReference>
<feature type="domain" description="RGS" evidence="2">
    <location>
        <begin position="218"/>
        <end position="339"/>
    </location>
</feature>
<proteinExistence type="predicted"/>
<keyword evidence="4" id="KW-1185">Reference proteome</keyword>
<accession>A0AAD5SGR1</accession>
<evidence type="ECO:0000313" key="4">
    <source>
        <dbReference type="Proteomes" id="UP001212841"/>
    </source>
</evidence>
<dbReference type="CDD" id="cd07440">
    <property type="entry name" value="RGS"/>
    <property type="match status" value="1"/>
</dbReference>
<feature type="compositionally biased region" description="Polar residues" evidence="1">
    <location>
        <begin position="951"/>
        <end position="962"/>
    </location>
</feature>